<proteinExistence type="predicted"/>
<dbReference type="Proteomes" id="UP001367508">
    <property type="component" value="Unassembled WGS sequence"/>
</dbReference>
<name>A0AAN9Q1K5_CANGL</name>
<gene>
    <name evidence="1" type="ORF">VNO77_30927</name>
</gene>
<dbReference type="AlphaFoldDB" id="A0AAN9Q1K5"/>
<accession>A0AAN9Q1K5</accession>
<evidence type="ECO:0000313" key="1">
    <source>
        <dbReference type="EMBL" id="KAK7320945.1"/>
    </source>
</evidence>
<keyword evidence="2" id="KW-1185">Reference proteome</keyword>
<organism evidence="1 2">
    <name type="scientific">Canavalia gladiata</name>
    <name type="common">Sword bean</name>
    <name type="synonym">Dolichos gladiatus</name>
    <dbReference type="NCBI Taxonomy" id="3824"/>
    <lineage>
        <taxon>Eukaryota</taxon>
        <taxon>Viridiplantae</taxon>
        <taxon>Streptophyta</taxon>
        <taxon>Embryophyta</taxon>
        <taxon>Tracheophyta</taxon>
        <taxon>Spermatophyta</taxon>
        <taxon>Magnoliopsida</taxon>
        <taxon>eudicotyledons</taxon>
        <taxon>Gunneridae</taxon>
        <taxon>Pentapetalae</taxon>
        <taxon>rosids</taxon>
        <taxon>fabids</taxon>
        <taxon>Fabales</taxon>
        <taxon>Fabaceae</taxon>
        <taxon>Papilionoideae</taxon>
        <taxon>50 kb inversion clade</taxon>
        <taxon>NPAAA clade</taxon>
        <taxon>indigoferoid/millettioid clade</taxon>
        <taxon>Phaseoleae</taxon>
        <taxon>Canavalia</taxon>
    </lineage>
</organism>
<protein>
    <submittedName>
        <fullName evidence="1">Uncharacterized protein</fullName>
    </submittedName>
</protein>
<comment type="caution">
    <text evidence="1">The sequence shown here is derived from an EMBL/GenBank/DDBJ whole genome shotgun (WGS) entry which is preliminary data.</text>
</comment>
<dbReference type="EMBL" id="JAYMYQ010000007">
    <property type="protein sequence ID" value="KAK7320945.1"/>
    <property type="molecule type" value="Genomic_DNA"/>
</dbReference>
<evidence type="ECO:0000313" key="2">
    <source>
        <dbReference type="Proteomes" id="UP001367508"/>
    </source>
</evidence>
<sequence length="105" mass="11824">MYGSSSGSASGIRSKHKDRICSRLAMDLTPHRLSRSMIIHFLFLVRTNSSICHPDPNPDFQWRLTCSTFTGGDRAKPRVLCACYFFTIAMEFLGTSAPRLECYAL</sequence>
<reference evidence="1 2" key="1">
    <citation type="submission" date="2024-01" db="EMBL/GenBank/DDBJ databases">
        <title>The genomes of 5 underutilized Papilionoideae crops provide insights into root nodulation and disease resistanc.</title>
        <authorList>
            <person name="Jiang F."/>
        </authorList>
    </citation>
    <scope>NUCLEOTIDE SEQUENCE [LARGE SCALE GENOMIC DNA]</scope>
    <source>
        <strain evidence="1">LVBAO_FW01</strain>
        <tissue evidence="1">Leaves</tissue>
    </source>
</reference>